<gene>
    <name evidence="2" type="ORF">CDAR_461901</name>
</gene>
<keyword evidence="1" id="KW-0812">Transmembrane</keyword>
<evidence type="ECO:0000256" key="1">
    <source>
        <dbReference type="SAM" id="Phobius"/>
    </source>
</evidence>
<dbReference type="EMBL" id="BPLQ01009251">
    <property type="protein sequence ID" value="GIY42699.1"/>
    <property type="molecule type" value="Genomic_DNA"/>
</dbReference>
<protein>
    <submittedName>
        <fullName evidence="2">Uncharacterized protein</fullName>
    </submittedName>
</protein>
<accession>A0AAV4TBX1</accession>
<keyword evidence="1" id="KW-1133">Transmembrane helix</keyword>
<keyword evidence="3" id="KW-1185">Reference proteome</keyword>
<proteinExistence type="predicted"/>
<dbReference type="AlphaFoldDB" id="A0AAV4TBX1"/>
<dbReference type="Proteomes" id="UP001054837">
    <property type="component" value="Unassembled WGS sequence"/>
</dbReference>
<keyword evidence="1" id="KW-0472">Membrane</keyword>
<evidence type="ECO:0000313" key="2">
    <source>
        <dbReference type="EMBL" id="GIY42699.1"/>
    </source>
</evidence>
<comment type="caution">
    <text evidence="2">The sequence shown here is derived from an EMBL/GenBank/DDBJ whole genome shotgun (WGS) entry which is preliminary data.</text>
</comment>
<reference evidence="2 3" key="1">
    <citation type="submission" date="2021-06" db="EMBL/GenBank/DDBJ databases">
        <title>Caerostris darwini draft genome.</title>
        <authorList>
            <person name="Kono N."/>
            <person name="Arakawa K."/>
        </authorList>
    </citation>
    <scope>NUCLEOTIDE SEQUENCE [LARGE SCALE GENOMIC DNA]</scope>
</reference>
<organism evidence="2 3">
    <name type="scientific">Caerostris darwini</name>
    <dbReference type="NCBI Taxonomy" id="1538125"/>
    <lineage>
        <taxon>Eukaryota</taxon>
        <taxon>Metazoa</taxon>
        <taxon>Ecdysozoa</taxon>
        <taxon>Arthropoda</taxon>
        <taxon>Chelicerata</taxon>
        <taxon>Arachnida</taxon>
        <taxon>Araneae</taxon>
        <taxon>Araneomorphae</taxon>
        <taxon>Entelegynae</taxon>
        <taxon>Araneoidea</taxon>
        <taxon>Araneidae</taxon>
        <taxon>Caerostris</taxon>
    </lineage>
</organism>
<name>A0AAV4TBX1_9ARAC</name>
<evidence type="ECO:0000313" key="3">
    <source>
        <dbReference type="Proteomes" id="UP001054837"/>
    </source>
</evidence>
<sequence>MSPELGIRMRRATRLIHMDDAFDIGIMAHHSAGVDGGHYFVFRNVLGREDFIGKWGGNKELWTAGGKCLCLIARNSSFMKLGPLHFTTNAVMNFSTSRSRAANKLSKTVSKKKKEKRKRKEGSHLGSFGILFIAAVKLSGNAAMNIVS</sequence>
<feature type="transmembrane region" description="Helical" evidence="1">
    <location>
        <begin position="122"/>
        <end position="140"/>
    </location>
</feature>